<dbReference type="GeneID" id="14925630"/>
<accession>L8HGG5</accession>
<dbReference type="InterPro" id="IPR049317">
    <property type="entry name" value="GCIP-like_N"/>
</dbReference>
<dbReference type="InterPro" id="IPR026907">
    <property type="entry name" value="GCIP-like"/>
</dbReference>
<dbReference type="AlphaFoldDB" id="L8HGG5"/>
<evidence type="ECO:0000256" key="7">
    <source>
        <dbReference type="SAM" id="MobiDB-lite"/>
    </source>
</evidence>
<feature type="region of interest" description="Disordered" evidence="7">
    <location>
        <begin position="1"/>
        <end position="21"/>
    </location>
</feature>
<keyword evidence="4" id="KW-0963">Cytoplasm</keyword>
<evidence type="ECO:0000256" key="3">
    <source>
        <dbReference type="ARBA" id="ARBA00008940"/>
    </source>
</evidence>
<dbReference type="PANTHER" id="PTHR15492">
    <property type="entry name" value="CYCLIN D1-BINDING PROTEIN 1"/>
    <property type="match status" value="1"/>
</dbReference>
<evidence type="ECO:0000259" key="8">
    <source>
        <dbReference type="Pfam" id="PF13324"/>
    </source>
</evidence>
<evidence type="ECO:0000256" key="6">
    <source>
        <dbReference type="ARBA" id="ARBA00023306"/>
    </source>
</evidence>
<dbReference type="Gene3D" id="1.20.1420.10">
    <property type="entry name" value="Talin, central domain"/>
    <property type="match status" value="1"/>
</dbReference>
<evidence type="ECO:0000256" key="1">
    <source>
        <dbReference type="ARBA" id="ARBA00004123"/>
    </source>
</evidence>
<feature type="domain" description="Cyclin-D1-binding protein 1-like N-terminal" evidence="8">
    <location>
        <begin position="73"/>
        <end position="224"/>
    </location>
</feature>
<keyword evidence="6" id="KW-0131">Cell cycle</keyword>
<proteinExistence type="inferred from homology"/>
<keyword evidence="11" id="KW-1185">Reference proteome</keyword>
<dbReference type="VEuPathDB" id="AmoebaDB:ACA1_171930"/>
<feature type="domain" description="Cyclin-D1-binding protein 1-like C-terminal" evidence="9">
    <location>
        <begin position="255"/>
        <end position="373"/>
    </location>
</feature>
<feature type="compositionally biased region" description="Acidic residues" evidence="7">
    <location>
        <begin position="246"/>
        <end position="271"/>
    </location>
</feature>
<dbReference type="GO" id="GO:0005634">
    <property type="term" value="C:nucleus"/>
    <property type="evidence" value="ECO:0007669"/>
    <property type="project" value="UniProtKB-SubCell"/>
</dbReference>
<evidence type="ECO:0000313" key="11">
    <source>
        <dbReference type="Proteomes" id="UP000011083"/>
    </source>
</evidence>
<dbReference type="Pfam" id="PF20936">
    <property type="entry name" value="GCIP_C"/>
    <property type="match status" value="1"/>
</dbReference>
<dbReference type="PANTHER" id="PTHR15492:SF1">
    <property type="entry name" value="CYCLIN-D1-BINDING PROTEIN 1"/>
    <property type="match status" value="1"/>
</dbReference>
<name>L8HGG5_ACACF</name>
<organism evidence="10 11">
    <name type="scientific">Acanthamoeba castellanii (strain ATCC 30010 / Neff)</name>
    <dbReference type="NCBI Taxonomy" id="1257118"/>
    <lineage>
        <taxon>Eukaryota</taxon>
        <taxon>Amoebozoa</taxon>
        <taxon>Discosea</taxon>
        <taxon>Longamoebia</taxon>
        <taxon>Centramoebida</taxon>
        <taxon>Acanthamoebidae</taxon>
        <taxon>Acanthamoeba</taxon>
    </lineage>
</organism>
<evidence type="ECO:0000256" key="4">
    <source>
        <dbReference type="ARBA" id="ARBA00022490"/>
    </source>
</evidence>
<dbReference type="EMBL" id="KB007811">
    <property type="protein sequence ID" value="ELR24609.1"/>
    <property type="molecule type" value="Genomic_DNA"/>
</dbReference>
<dbReference type="GO" id="GO:0005737">
    <property type="term" value="C:cytoplasm"/>
    <property type="evidence" value="ECO:0007669"/>
    <property type="project" value="UniProtKB-SubCell"/>
</dbReference>
<protein>
    <submittedName>
        <fullName evidence="10">Uncharacterized protein</fullName>
    </submittedName>
</protein>
<dbReference type="KEGG" id="acan:ACA1_171930"/>
<evidence type="ECO:0000313" key="10">
    <source>
        <dbReference type="EMBL" id="ELR24609.1"/>
    </source>
</evidence>
<dbReference type="Proteomes" id="UP000011083">
    <property type="component" value="Unassembled WGS sequence"/>
</dbReference>
<dbReference type="InterPro" id="IPR049318">
    <property type="entry name" value="GCIP_C"/>
</dbReference>
<dbReference type="STRING" id="1257118.L8HGG5"/>
<sequence>MTRKKGGAQSNKNAGASNGKGKVTKSATAYAFTGPAREVLANSLRQIGSINLTIELPKEALAPMNATELRQSLVSTAHSVAHATTKFQVAWKNIAEDIAGGQTSSAAEDGRPFAEGLEQDLKNLVVAANVVIALNENKWGQRVLQGVREAVAGVLNAVEALFVHFYEWKKGQVDAESAQLTAKVWEKCVAVEKVPLDNNTVACNAIRNWMGAIKDAMSELGELAAKKPKAKEEGEEEQTKKKEEKKDEDEDDEDEDEWDEDDDDDDEALSEEEAKVVPGCQLLIKSLFGLLNGSLPLLDLDERRKDKQRELEKQAQPQDDDDEKIEEDEHEWLEELVEKARALSEFADELVISLYPPQDPAVVRQHADKLGHVGRAIIGRLDANPAVLRRERFGRLRGLVETMLDKALADVTAAQAQA</sequence>
<keyword evidence="5" id="KW-0539">Nucleus</keyword>
<dbReference type="Gene3D" id="1.20.1410.10">
    <property type="entry name" value="I/LWEQ domain"/>
    <property type="match status" value="1"/>
</dbReference>
<evidence type="ECO:0000256" key="5">
    <source>
        <dbReference type="ARBA" id="ARBA00023242"/>
    </source>
</evidence>
<dbReference type="RefSeq" id="XP_004356509.1">
    <property type="nucleotide sequence ID" value="XM_004356456.1"/>
</dbReference>
<reference evidence="10 11" key="1">
    <citation type="journal article" date="2013" name="Genome Biol.">
        <title>Genome of Acanthamoeba castellanii highlights extensive lateral gene transfer and early evolution of tyrosine kinase signaling.</title>
        <authorList>
            <person name="Clarke M."/>
            <person name="Lohan A.J."/>
            <person name="Liu B."/>
            <person name="Lagkouvardos I."/>
            <person name="Roy S."/>
            <person name="Zafar N."/>
            <person name="Bertelli C."/>
            <person name="Schilde C."/>
            <person name="Kianianmomeni A."/>
            <person name="Burglin T.R."/>
            <person name="Frech C."/>
            <person name="Turcotte B."/>
            <person name="Kopec K.O."/>
            <person name="Synnott J.M."/>
            <person name="Choo C."/>
            <person name="Paponov I."/>
            <person name="Finkler A."/>
            <person name="Soon Heng Tan C."/>
            <person name="Hutchins A.P."/>
            <person name="Weinmeier T."/>
            <person name="Rattei T."/>
            <person name="Chu J.S."/>
            <person name="Gimenez G."/>
            <person name="Irimia M."/>
            <person name="Rigden D.J."/>
            <person name="Fitzpatrick D.A."/>
            <person name="Lorenzo-Morales J."/>
            <person name="Bateman A."/>
            <person name="Chiu C.H."/>
            <person name="Tang P."/>
            <person name="Hegemann P."/>
            <person name="Fromm H."/>
            <person name="Raoult D."/>
            <person name="Greub G."/>
            <person name="Miranda-Saavedra D."/>
            <person name="Chen N."/>
            <person name="Nash P."/>
            <person name="Ginger M.L."/>
            <person name="Horn M."/>
            <person name="Schaap P."/>
            <person name="Caler L."/>
            <person name="Loftus B."/>
        </authorList>
    </citation>
    <scope>NUCLEOTIDE SEQUENCE [LARGE SCALE GENOMIC DNA]</scope>
    <source>
        <strain evidence="10 11">Neff</strain>
    </source>
</reference>
<feature type="region of interest" description="Disordered" evidence="7">
    <location>
        <begin position="224"/>
        <end position="274"/>
    </location>
</feature>
<evidence type="ECO:0000256" key="2">
    <source>
        <dbReference type="ARBA" id="ARBA00004496"/>
    </source>
</evidence>
<comment type="similarity">
    <text evidence="3">Belongs to the CCNDBP1 family.</text>
</comment>
<comment type="subcellular location">
    <subcellularLocation>
        <location evidence="2">Cytoplasm</location>
    </subcellularLocation>
    <subcellularLocation>
        <location evidence="1">Nucleus</location>
    </subcellularLocation>
</comment>
<dbReference type="Pfam" id="PF13324">
    <property type="entry name" value="GCIP_N"/>
    <property type="match status" value="1"/>
</dbReference>
<evidence type="ECO:0000259" key="9">
    <source>
        <dbReference type="Pfam" id="PF20936"/>
    </source>
</evidence>
<gene>
    <name evidence="10" type="ORF">ACA1_171930</name>
</gene>